<protein>
    <recommendedName>
        <fullName evidence="5">Scaffolding anchor of CK1 domain-containing protein</fullName>
    </recommendedName>
</protein>
<dbReference type="InterPro" id="IPR012461">
    <property type="entry name" value="SACK1"/>
</dbReference>
<dbReference type="InterPro" id="IPR050944">
    <property type="entry name" value="FAM83"/>
</dbReference>
<comment type="subcellular location">
    <subcellularLocation>
        <location evidence="1">Cytoplasm</location>
    </subcellularLocation>
</comment>
<accession>A0AAV6Q8R8</accession>
<dbReference type="AlphaFoldDB" id="A0AAV6Q8R8"/>
<evidence type="ECO:0000256" key="3">
    <source>
        <dbReference type="ARBA" id="ARBA00022490"/>
    </source>
</evidence>
<dbReference type="PANTHER" id="PTHR16181">
    <property type="entry name" value="PROTEIN FAM83A-RELATED"/>
    <property type="match status" value="1"/>
</dbReference>
<name>A0AAV6Q8R8_SOLSE</name>
<feature type="compositionally biased region" description="Basic and acidic residues" evidence="4">
    <location>
        <begin position="380"/>
        <end position="391"/>
    </location>
</feature>
<feature type="compositionally biased region" description="Basic and acidic residues" evidence="4">
    <location>
        <begin position="734"/>
        <end position="749"/>
    </location>
</feature>
<proteinExistence type="inferred from homology"/>
<evidence type="ECO:0000256" key="2">
    <source>
        <dbReference type="ARBA" id="ARBA00006937"/>
    </source>
</evidence>
<dbReference type="FunFam" id="3.30.870.10:FF:000004">
    <property type="entry name" value="protein FAM83H isoform X2"/>
    <property type="match status" value="1"/>
</dbReference>
<feature type="region of interest" description="Disordered" evidence="4">
    <location>
        <begin position="379"/>
        <end position="404"/>
    </location>
</feature>
<keyword evidence="7" id="KW-1185">Reference proteome</keyword>
<feature type="compositionally biased region" description="Polar residues" evidence="4">
    <location>
        <begin position="689"/>
        <end position="699"/>
    </location>
</feature>
<comment type="caution">
    <text evidence="6">The sequence shown here is derived from an EMBL/GenBank/DDBJ whole genome shotgun (WGS) entry which is preliminary data.</text>
</comment>
<feature type="compositionally biased region" description="Basic and acidic residues" evidence="4">
    <location>
        <begin position="700"/>
        <end position="718"/>
    </location>
</feature>
<feature type="region of interest" description="Disordered" evidence="4">
    <location>
        <begin position="648"/>
        <end position="838"/>
    </location>
</feature>
<evidence type="ECO:0000313" key="6">
    <source>
        <dbReference type="EMBL" id="KAG7485100.1"/>
    </source>
</evidence>
<organism evidence="6 7">
    <name type="scientific">Solea senegalensis</name>
    <name type="common">Senegalese sole</name>
    <dbReference type="NCBI Taxonomy" id="28829"/>
    <lineage>
        <taxon>Eukaryota</taxon>
        <taxon>Metazoa</taxon>
        <taxon>Chordata</taxon>
        <taxon>Craniata</taxon>
        <taxon>Vertebrata</taxon>
        <taxon>Euteleostomi</taxon>
        <taxon>Actinopterygii</taxon>
        <taxon>Neopterygii</taxon>
        <taxon>Teleostei</taxon>
        <taxon>Neoteleostei</taxon>
        <taxon>Acanthomorphata</taxon>
        <taxon>Carangaria</taxon>
        <taxon>Pleuronectiformes</taxon>
        <taxon>Pleuronectoidei</taxon>
        <taxon>Soleidae</taxon>
        <taxon>Solea</taxon>
    </lineage>
</organism>
<reference evidence="6 7" key="1">
    <citation type="journal article" date="2021" name="Sci. Rep.">
        <title>Chromosome anchoring in Senegalese sole (Solea senegalensis) reveals sex-associated markers and genome rearrangements in flatfish.</title>
        <authorList>
            <person name="Guerrero-Cozar I."/>
            <person name="Gomez-Garrido J."/>
            <person name="Berbel C."/>
            <person name="Martinez-Blanch J.F."/>
            <person name="Alioto T."/>
            <person name="Claros M.G."/>
            <person name="Gagnaire P.A."/>
            <person name="Manchado M."/>
        </authorList>
    </citation>
    <scope>NUCLEOTIDE SEQUENCE [LARGE SCALE GENOMIC DNA]</scope>
    <source>
        <strain evidence="6">Sse05_10M</strain>
    </source>
</reference>
<dbReference type="GO" id="GO:0016020">
    <property type="term" value="C:membrane"/>
    <property type="evidence" value="ECO:0007669"/>
    <property type="project" value="TreeGrafter"/>
</dbReference>
<feature type="domain" description="Scaffolding anchor of CK1" evidence="5">
    <location>
        <begin position="18"/>
        <end position="279"/>
    </location>
</feature>
<keyword evidence="3" id="KW-0963">Cytoplasm</keyword>
<dbReference type="PANTHER" id="PTHR16181:SF29">
    <property type="entry name" value="PROTEIN FAM83A-RELATED"/>
    <property type="match status" value="1"/>
</dbReference>
<evidence type="ECO:0000313" key="7">
    <source>
        <dbReference type="Proteomes" id="UP000693946"/>
    </source>
</evidence>
<evidence type="ECO:0000256" key="4">
    <source>
        <dbReference type="SAM" id="MobiDB-lite"/>
    </source>
</evidence>
<dbReference type="EMBL" id="JAGKHQ010000018">
    <property type="protein sequence ID" value="KAG7485100.1"/>
    <property type="molecule type" value="Genomic_DNA"/>
</dbReference>
<comment type="similarity">
    <text evidence="2">Belongs to the FAM83 family.</text>
</comment>
<dbReference type="Pfam" id="PF07894">
    <property type="entry name" value="SACK1"/>
    <property type="match status" value="1"/>
</dbReference>
<evidence type="ECO:0000259" key="5">
    <source>
        <dbReference type="Pfam" id="PF07894"/>
    </source>
</evidence>
<sequence length="908" mass="102780">MTSNLSCLSSLKEDDSPLYIQPHYKESYRLAIYALLCGGRDAYEEFLCAEQISHFLSEEEIFFILQNAESPHMEDDAEGREVTEVVSPSTYFPMESDEEVPDLDLGWPEVTLEGTDTSISLLFQPPRENTPSIKEVVRKQIQEARKVIAIAMDIFTDVDIFKEIVSATLRGVVVYILLDDSQFASFLTMSHRVGVNIQDLKNIRVRTVQGQQYQCQSGVKFYGDMEQKFILVDCQTVLYGTYSYTWSYEKINLSMVLVVTGQLVSSYDEEFRRLYARSTVPEVLSREKLSAQYLRDTVTLQSPNSSQLSLHQLHMNPRGMHGMRSAQDDRLINTTILTRGVSVQDRLHQSHCPEMGTLVRGHSYGGELQKLNSMSRLRMGTKDVGPHDRTTSHLRGGGDLMPTNRLSQQHLRHRTRYGTDQNLIPFNSETSLNRWKIDAYFNENDAPLDASVDALSPMISPYSSHTGLNDHQSQLIHNRSREIKSRLEEMRQKRLSLQDYTNLRQSQESLRSMYPTIERPKYMSSLRNLDMKQSGAELDTQNGRIVESAIQKIRERERGNEPLSRTVSAADLDMKMTDPSLKLSHLQTSNLSIQHLRTMESLMEIPEEKDSSNTRINISDVAVSHNGYEESSKDEIADPKGKLSFPAESQRAGEVRGSHGSIGKLANSSGPATPKEKKKSVSKDVDNTPKVSNPSTESQHSSETKGSHSEKRREEPSLQRKNSMRMKVQSMLSSDEKKEKVSKKEDKSLQRKSSIRSQNTSGSNQPLKGDHSQTTAAGQTRKGQSPTTARLQNSSSPVDKHKAAFPRLSPHRSSKRRTNLAADQDQGSKSTLDDEGATVLQTRREKAYSRYEYMLSTERIPMDKSTRMASMYSSERDIDYPMYQAQSGTDNKLGRFMQRVGNLIGKNK</sequence>
<feature type="compositionally biased region" description="Basic residues" evidence="4">
    <location>
        <begin position="809"/>
        <end position="818"/>
    </location>
</feature>
<evidence type="ECO:0000256" key="1">
    <source>
        <dbReference type="ARBA" id="ARBA00004496"/>
    </source>
</evidence>
<dbReference type="GO" id="GO:0007165">
    <property type="term" value="P:signal transduction"/>
    <property type="evidence" value="ECO:0007669"/>
    <property type="project" value="TreeGrafter"/>
</dbReference>
<feature type="compositionally biased region" description="Polar residues" evidence="4">
    <location>
        <begin position="751"/>
        <end position="797"/>
    </location>
</feature>
<dbReference type="GO" id="GO:0019901">
    <property type="term" value="F:protein kinase binding"/>
    <property type="evidence" value="ECO:0007669"/>
    <property type="project" value="TreeGrafter"/>
</dbReference>
<dbReference type="GO" id="GO:0005737">
    <property type="term" value="C:cytoplasm"/>
    <property type="evidence" value="ECO:0007669"/>
    <property type="project" value="UniProtKB-SubCell"/>
</dbReference>
<gene>
    <name evidence="6" type="ORF">JOB18_002975</name>
</gene>
<dbReference type="Proteomes" id="UP000693946">
    <property type="component" value="Linkage Group LG6"/>
</dbReference>